<protein>
    <recommendedName>
        <fullName evidence="3">exo-alpha-sialidase</fullName>
        <ecNumber evidence="3">3.2.1.18</ecNumber>
    </recommendedName>
</protein>
<keyword evidence="5" id="KW-0119">Carbohydrate metabolism</keyword>
<dbReference type="GO" id="GO:0009313">
    <property type="term" value="P:oligosaccharide catabolic process"/>
    <property type="evidence" value="ECO:0007669"/>
    <property type="project" value="TreeGrafter"/>
</dbReference>
<comment type="catalytic activity">
    <reaction evidence="1">
        <text>Hydrolysis of alpha-(2-&gt;3)-, alpha-(2-&gt;6)-, alpha-(2-&gt;8)- glycosidic linkages of terminal sialic acid residues in oligosaccharides, glycoproteins, glycolipids, colominic acid and synthetic substrates.</text>
        <dbReference type="EC" id="3.2.1.18"/>
    </reaction>
</comment>
<dbReference type="GO" id="GO:0005737">
    <property type="term" value="C:cytoplasm"/>
    <property type="evidence" value="ECO:0007669"/>
    <property type="project" value="TreeGrafter"/>
</dbReference>
<reference evidence="8" key="1">
    <citation type="submission" date="2023-08" db="EMBL/GenBank/DDBJ databases">
        <title>Pelteobagrus vachellii genome.</title>
        <authorList>
            <person name="Liu H."/>
        </authorList>
    </citation>
    <scope>NUCLEOTIDE SEQUENCE</scope>
    <source>
        <strain evidence="8">PRFRI_2022a</strain>
        <tissue evidence="8">Muscle</tissue>
    </source>
</reference>
<keyword evidence="9" id="KW-1185">Reference proteome</keyword>
<dbReference type="InterPro" id="IPR011040">
    <property type="entry name" value="Sialidase"/>
</dbReference>
<dbReference type="SUPFAM" id="SSF50939">
    <property type="entry name" value="Sialidases"/>
    <property type="match status" value="1"/>
</dbReference>
<keyword evidence="4" id="KW-0443">Lipid metabolism</keyword>
<keyword evidence="6" id="KW-0378">Hydrolase</keyword>
<dbReference type="InterPro" id="IPR026856">
    <property type="entry name" value="Sialidase_fam"/>
</dbReference>
<dbReference type="GO" id="GO:0016020">
    <property type="term" value="C:membrane"/>
    <property type="evidence" value="ECO:0007669"/>
    <property type="project" value="TreeGrafter"/>
</dbReference>
<organism evidence="8 9">
    <name type="scientific">Tachysurus vachellii</name>
    <name type="common">Darkbarbel catfish</name>
    <name type="synonym">Pelteobagrus vachellii</name>
    <dbReference type="NCBI Taxonomy" id="175792"/>
    <lineage>
        <taxon>Eukaryota</taxon>
        <taxon>Metazoa</taxon>
        <taxon>Chordata</taxon>
        <taxon>Craniata</taxon>
        <taxon>Vertebrata</taxon>
        <taxon>Euteleostomi</taxon>
        <taxon>Actinopterygii</taxon>
        <taxon>Neopterygii</taxon>
        <taxon>Teleostei</taxon>
        <taxon>Ostariophysi</taxon>
        <taxon>Siluriformes</taxon>
        <taxon>Bagridae</taxon>
        <taxon>Tachysurus</taxon>
    </lineage>
</organism>
<dbReference type="InterPro" id="IPR036278">
    <property type="entry name" value="Sialidase_sf"/>
</dbReference>
<keyword evidence="6" id="KW-0326">Glycosidase</keyword>
<dbReference type="EMBL" id="JAVHJS010000018">
    <property type="protein sequence ID" value="KAK2829802.1"/>
    <property type="molecule type" value="Genomic_DNA"/>
</dbReference>
<dbReference type="CDD" id="cd15482">
    <property type="entry name" value="Sialidase_non-viral"/>
    <property type="match status" value="1"/>
</dbReference>
<dbReference type="GO" id="GO:0006689">
    <property type="term" value="P:ganglioside catabolic process"/>
    <property type="evidence" value="ECO:0007669"/>
    <property type="project" value="TreeGrafter"/>
</dbReference>
<evidence type="ECO:0000256" key="4">
    <source>
        <dbReference type="ARBA" id="ARBA00022963"/>
    </source>
</evidence>
<evidence type="ECO:0000256" key="1">
    <source>
        <dbReference type="ARBA" id="ARBA00000427"/>
    </source>
</evidence>
<comment type="similarity">
    <text evidence="2">Belongs to the glycosyl hydrolase 33 family.</text>
</comment>
<sequence>MENSTGRHRETPGLSPTTVFTNKDSDFYRIPALIYIDQTFLAFAEKRTSIKDEHAKVLVLNRGKRQNGSVQWSGVEELKEAKMLDHRTMNPCPVYDEKNKRLFLFFICVRGSITEQEQIKSGNNAARLCYITSSDSGETWSELTDLTESVIGDEIHNWATFGVGPGHGLQMKDGGRLIVPAYAYTCCVNLYCCATLCCPAKPYSFAFYSDDKGTTWKFGNKLSVESIECQMAEVNSEDGNELYCSARSTEGHRVEAFSEDKGESFQKIRSNGRSNAKLVEPPNGCQGSVVSFQHGTETWLMFSHTTDKKERKNLGIYLNKTPKNPAGWAEPYIINHGTSGYSDVVQCDQENFACLLERTTDNSKEIVFVEFKLSDMPNL</sequence>
<evidence type="ECO:0000256" key="5">
    <source>
        <dbReference type="ARBA" id="ARBA00023277"/>
    </source>
</evidence>
<dbReference type="EC" id="3.2.1.18" evidence="3"/>
<evidence type="ECO:0000313" key="9">
    <source>
        <dbReference type="Proteomes" id="UP001187315"/>
    </source>
</evidence>
<evidence type="ECO:0000313" key="8">
    <source>
        <dbReference type="EMBL" id="KAK2829802.1"/>
    </source>
</evidence>
<dbReference type="PANTHER" id="PTHR10628:SF23">
    <property type="entry name" value="SIALIDASE-3"/>
    <property type="match status" value="1"/>
</dbReference>
<dbReference type="PANTHER" id="PTHR10628">
    <property type="entry name" value="SIALIDASE"/>
    <property type="match status" value="1"/>
</dbReference>
<accession>A0AA88M3Q6</accession>
<dbReference type="Pfam" id="PF13088">
    <property type="entry name" value="BNR_2"/>
    <property type="match status" value="1"/>
</dbReference>
<proteinExistence type="inferred from homology"/>
<dbReference type="AlphaFoldDB" id="A0AA88M3Q6"/>
<evidence type="ECO:0000259" key="7">
    <source>
        <dbReference type="Pfam" id="PF13088"/>
    </source>
</evidence>
<dbReference type="Proteomes" id="UP001187315">
    <property type="component" value="Unassembled WGS sequence"/>
</dbReference>
<evidence type="ECO:0000256" key="2">
    <source>
        <dbReference type="ARBA" id="ARBA00009348"/>
    </source>
</evidence>
<gene>
    <name evidence="8" type="ORF">Q7C36_017792</name>
</gene>
<feature type="domain" description="Sialidase" evidence="7">
    <location>
        <begin position="39"/>
        <end position="349"/>
    </location>
</feature>
<dbReference type="GO" id="GO:0004308">
    <property type="term" value="F:exo-alpha-sialidase activity"/>
    <property type="evidence" value="ECO:0007669"/>
    <property type="project" value="UniProtKB-EC"/>
</dbReference>
<comment type="caution">
    <text evidence="8">The sequence shown here is derived from an EMBL/GenBank/DDBJ whole genome shotgun (WGS) entry which is preliminary data.</text>
</comment>
<evidence type="ECO:0000256" key="3">
    <source>
        <dbReference type="ARBA" id="ARBA00012733"/>
    </source>
</evidence>
<dbReference type="Gene3D" id="2.120.10.10">
    <property type="match status" value="1"/>
</dbReference>
<name>A0AA88M3Q6_TACVA</name>
<evidence type="ECO:0000256" key="6">
    <source>
        <dbReference type="ARBA" id="ARBA00023295"/>
    </source>
</evidence>
<keyword evidence="4" id="KW-0442">Lipid degradation</keyword>